<dbReference type="InterPro" id="IPR050618">
    <property type="entry name" value="Ubq-SigPath_Reg"/>
</dbReference>
<dbReference type="InterPro" id="IPR043136">
    <property type="entry name" value="B30.2/SPRY_sf"/>
</dbReference>
<evidence type="ECO:0000313" key="7">
    <source>
        <dbReference type="Proteomes" id="UP001324427"/>
    </source>
</evidence>
<dbReference type="CDD" id="cd12910">
    <property type="entry name" value="SPRY_SSH4_like"/>
    <property type="match status" value="1"/>
</dbReference>
<sequence length="416" mass="46441">MGCLCFPTRRPNKDRLIFHWPNFTFNHSDHALNPRRIHSTFSLRERHKPTPIKHRRHSLPNGTTVANLRRPKKSKNSVKSTKIAPAATVNAMSDHYAPPPGPPPSYSNQQSTSQDQRGDGQHHVHWSASGNRELTSNDSFRSAHANPSQGQHPSNSSDAPPGYEPPSGPPLSWHDKKQPITDDGYAPPSRPPPSHQNDEPEPPPYDPWMAIPDNALLPPPPSIREERSPTANAEYDDAAHSIFLSDIPLYVSASILPRSIYYELLVLSMGHHHGDESEAGIAIGFLAPPYPSWRLPGWHRASLGVHGDDGRRYVDNSFGGQDFTQAFRKGDVVGIGMTFTAGPAYQRARKNRVDIFFTRNGKRDGGWDLHEEQDQEQEEGDVTGLEGQHDLLAAVGCFGGVEFEVRFRKEEWLFKP</sequence>
<keyword evidence="4" id="KW-0472">Membrane</keyword>
<dbReference type="Gene3D" id="2.60.120.920">
    <property type="match status" value="1"/>
</dbReference>
<dbReference type="PANTHER" id="PTHR12864">
    <property type="entry name" value="RAN BINDING PROTEIN 9-RELATED"/>
    <property type="match status" value="1"/>
</dbReference>
<evidence type="ECO:0000256" key="2">
    <source>
        <dbReference type="ARBA" id="ARBA00022692"/>
    </source>
</evidence>
<feature type="compositionally biased region" description="Polar residues" evidence="5">
    <location>
        <begin position="106"/>
        <end position="115"/>
    </location>
</feature>
<dbReference type="AlphaFoldDB" id="A0AAV9JCZ4"/>
<keyword evidence="7" id="KW-1185">Reference proteome</keyword>
<dbReference type="GO" id="GO:0016020">
    <property type="term" value="C:membrane"/>
    <property type="evidence" value="ECO:0007669"/>
    <property type="project" value="UniProtKB-SubCell"/>
</dbReference>
<evidence type="ECO:0000256" key="1">
    <source>
        <dbReference type="ARBA" id="ARBA00004370"/>
    </source>
</evidence>
<evidence type="ECO:0000256" key="3">
    <source>
        <dbReference type="ARBA" id="ARBA00022989"/>
    </source>
</evidence>
<organism evidence="6 7">
    <name type="scientific">Oleoguttula mirabilis</name>
    <dbReference type="NCBI Taxonomy" id="1507867"/>
    <lineage>
        <taxon>Eukaryota</taxon>
        <taxon>Fungi</taxon>
        <taxon>Dikarya</taxon>
        <taxon>Ascomycota</taxon>
        <taxon>Pezizomycotina</taxon>
        <taxon>Dothideomycetes</taxon>
        <taxon>Dothideomycetidae</taxon>
        <taxon>Mycosphaerellales</taxon>
        <taxon>Teratosphaeriaceae</taxon>
        <taxon>Oleoguttula</taxon>
    </lineage>
</organism>
<keyword evidence="3" id="KW-1133">Transmembrane helix</keyword>
<evidence type="ECO:0000256" key="4">
    <source>
        <dbReference type="ARBA" id="ARBA00023136"/>
    </source>
</evidence>
<dbReference type="InterPro" id="IPR035780">
    <property type="entry name" value="SPRY_Ssh4-like"/>
</dbReference>
<reference evidence="6 7" key="1">
    <citation type="submission" date="2021-11" db="EMBL/GenBank/DDBJ databases">
        <title>Black yeast isolated from Biological Soil Crust.</title>
        <authorList>
            <person name="Kurbessoian T."/>
        </authorList>
    </citation>
    <scope>NUCLEOTIDE SEQUENCE [LARGE SCALE GENOMIC DNA]</scope>
    <source>
        <strain evidence="6 7">CCFEE 5522</strain>
    </source>
</reference>
<dbReference type="EMBL" id="JAVFHQ010000038">
    <property type="protein sequence ID" value="KAK4542822.1"/>
    <property type="molecule type" value="Genomic_DNA"/>
</dbReference>
<comment type="subcellular location">
    <subcellularLocation>
        <location evidence="1">Membrane</location>
    </subcellularLocation>
</comment>
<gene>
    <name evidence="6" type="ORF">LTR36_006198</name>
</gene>
<dbReference type="Proteomes" id="UP001324427">
    <property type="component" value="Unassembled WGS sequence"/>
</dbReference>
<name>A0AAV9JCZ4_9PEZI</name>
<evidence type="ECO:0000313" key="6">
    <source>
        <dbReference type="EMBL" id="KAK4542822.1"/>
    </source>
</evidence>
<accession>A0AAV9JCZ4</accession>
<comment type="caution">
    <text evidence="6">The sequence shown here is derived from an EMBL/GenBank/DDBJ whole genome shotgun (WGS) entry which is preliminary data.</text>
</comment>
<evidence type="ECO:0000256" key="5">
    <source>
        <dbReference type="SAM" id="MobiDB-lite"/>
    </source>
</evidence>
<feature type="compositionally biased region" description="Polar residues" evidence="5">
    <location>
        <begin position="128"/>
        <end position="158"/>
    </location>
</feature>
<feature type="region of interest" description="Disordered" evidence="5">
    <location>
        <begin position="43"/>
        <end position="230"/>
    </location>
</feature>
<evidence type="ECO:0008006" key="8">
    <source>
        <dbReference type="Google" id="ProtNLM"/>
    </source>
</evidence>
<feature type="compositionally biased region" description="Basic residues" evidence="5">
    <location>
        <begin position="45"/>
        <end position="58"/>
    </location>
</feature>
<protein>
    <recommendedName>
        <fullName evidence="8">SPRY domain-containing protein</fullName>
    </recommendedName>
</protein>
<proteinExistence type="predicted"/>
<keyword evidence="2" id="KW-0812">Transmembrane</keyword>